<evidence type="ECO:0000256" key="4">
    <source>
        <dbReference type="ARBA" id="ARBA00012180"/>
    </source>
</evidence>
<feature type="non-terminal residue" evidence="13">
    <location>
        <position position="195"/>
    </location>
</feature>
<proteinExistence type="inferred from homology"/>
<sequence>MAKSKWYCVIKGRQPGIYRSYTECQKQTDRFRGAVFKSFATKEDMNAYIEEMKHSEEEEMERAEEERTQYMENEQAAEERRIARELLARNQGEVEAVESFFDESERRAHVDNQRAVSESSSATVQSDHSIDSSPKSSHRSDTPGGEDDWSTGSSSSFGTELELRPSKKLKPGHGTGTVPRQGAGVPKTSRHGKPN</sequence>
<dbReference type="GO" id="GO:0004523">
    <property type="term" value="F:RNA-DNA hybrid ribonuclease activity"/>
    <property type="evidence" value="ECO:0007669"/>
    <property type="project" value="UniProtKB-EC"/>
</dbReference>
<dbReference type="SUPFAM" id="SSF55658">
    <property type="entry name" value="L9 N-domain-like"/>
    <property type="match status" value="1"/>
</dbReference>
<dbReference type="EC" id="3.1.26.4" evidence="4"/>
<feature type="compositionally biased region" description="Basic and acidic residues" evidence="11">
    <location>
        <begin position="103"/>
        <end position="112"/>
    </location>
</feature>
<dbReference type="Gene3D" id="3.40.970.10">
    <property type="entry name" value="Ribonuclease H1, N-terminal domain"/>
    <property type="match status" value="1"/>
</dbReference>
<feature type="region of interest" description="Disordered" evidence="11">
    <location>
        <begin position="53"/>
        <end position="76"/>
    </location>
</feature>
<evidence type="ECO:0000256" key="5">
    <source>
        <dbReference type="ARBA" id="ARBA00017721"/>
    </source>
</evidence>
<dbReference type="EMBL" id="NKCI01000793">
    <property type="protein sequence ID" value="RSL38650.1"/>
    <property type="molecule type" value="Genomic_DNA"/>
</dbReference>
<evidence type="ECO:0000259" key="12">
    <source>
        <dbReference type="Pfam" id="PF01693"/>
    </source>
</evidence>
<dbReference type="Pfam" id="PF01693">
    <property type="entry name" value="Cauli_VI"/>
    <property type="match status" value="1"/>
</dbReference>
<organism evidence="13 14">
    <name type="scientific">Fusarium duplospermum</name>
    <dbReference type="NCBI Taxonomy" id="1325734"/>
    <lineage>
        <taxon>Eukaryota</taxon>
        <taxon>Fungi</taxon>
        <taxon>Dikarya</taxon>
        <taxon>Ascomycota</taxon>
        <taxon>Pezizomycotina</taxon>
        <taxon>Sordariomycetes</taxon>
        <taxon>Hypocreomycetidae</taxon>
        <taxon>Hypocreales</taxon>
        <taxon>Nectriaceae</taxon>
        <taxon>Fusarium</taxon>
        <taxon>Fusarium solani species complex</taxon>
    </lineage>
</organism>
<evidence type="ECO:0000256" key="11">
    <source>
        <dbReference type="SAM" id="MobiDB-lite"/>
    </source>
</evidence>
<comment type="cofactor">
    <cofactor evidence="1">
        <name>Mg(2+)</name>
        <dbReference type="ChEBI" id="CHEBI:18420"/>
    </cofactor>
</comment>
<feature type="region of interest" description="Disordered" evidence="11">
    <location>
        <begin position="98"/>
        <end position="195"/>
    </location>
</feature>
<evidence type="ECO:0000256" key="6">
    <source>
        <dbReference type="ARBA" id="ARBA00022722"/>
    </source>
</evidence>
<keyword evidence="7" id="KW-0479">Metal-binding</keyword>
<evidence type="ECO:0000313" key="13">
    <source>
        <dbReference type="EMBL" id="RSL38650.1"/>
    </source>
</evidence>
<evidence type="ECO:0000256" key="2">
    <source>
        <dbReference type="ARBA" id="ARBA00004065"/>
    </source>
</evidence>
<evidence type="ECO:0000313" key="14">
    <source>
        <dbReference type="Proteomes" id="UP000288168"/>
    </source>
</evidence>
<comment type="function">
    <text evidence="2">Endonuclease that specifically degrades the RNA of RNA-DNA hybrids.</text>
</comment>
<dbReference type="InterPro" id="IPR037056">
    <property type="entry name" value="RNase_H1_N_sf"/>
</dbReference>
<keyword evidence="9" id="KW-0378">Hydrolase</keyword>
<feature type="domain" description="Ribonuclease H1 N-terminal" evidence="12">
    <location>
        <begin position="5"/>
        <end position="44"/>
    </location>
</feature>
<comment type="similarity">
    <text evidence="3">Belongs to the RNase H family.</text>
</comment>
<evidence type="ECO:0000256" key="10">
    <source>
        <dbReference type="ARBA" id="ARBA00022842"/>
    </source>
</evidence>
<evidence type="ECO:0000256" key="9">
    <source>
        <dbReference type="ARBA" id="ARBA00022801"/>
    </source>
</evidence>
<keyword evidence="6" id="KW-0540">Nuclease</keyword>
<feature type="compositionally biased region" description="Polar residues" evidence="11">
    <location>
        <begin position="114"/>
        <end position="125"/>
    </location>
</feature>
<dbReference type="AlphaFoldDB" id="A0A428ND09"/>
<keyword evidence="10" id="KW-0460">Magnesium</keyword>
<evidence type="ECO:0000256" key="3">
    <source>
        <dbReference type="ARBA" id="ARBA00005300"/>
    </source>
</evidence>
<dbReference type="OrthoDB" id="6105938at2759"/>
<gene>
    <name evidence="13" type="ORF">CEP54_016396</name>
</gene>
<comment type="caution">
    <text evidence="13">The sequence shown here is derived from an EMBL/GenBank/DDBJ whole genome shotgun (WGS) entry which is preliminary data.</text>
</comment>
<keyword evidence="14" id="KW-1185">Reference proteome</keyword>
<name>A0A428ND09_9HYPO</name>
<reference evidence="13 14" key="1">
    <citation type="submission" date="2017-06" db="EMBL/GenBank/DDBJ databases">
        <title>Comparative genomic analysis of Ambrosia Fusariam Clade fungi.</title>
        <authorList>
            <person name="Stajich J.E."/>
            <person name="Carrillo J."/>
            <person name="Kijimoto T."/>
            <person name="Eskalen A."/>
            <person name="O'Donnell K."/>
            <person name="Kasson M."/>
        </authorList>
    </citation>
    <scope>NUCLEOTIDE SEQUENCE [LARGE SCALE GENOMIC DNA]</scope>
    <source>
        <strain evidence="13 14">NRRL62584</strain>
    </source>
</reference>
<protein>
    <recommendedName>
        <fullName evidence="5">Ribonuclease H</fullName>
        <ecNumber evidence="4">3.1.26.4</ecNumber>
    </recommendedName>
</protein>
<dbReference type="InterPro" id="IPR011320">
    <property type="entry name" value="RNase_H1_N"/>
</dbReference>
<dbReference type="Proteomes" id="UP000288168">
    <property type="component" value="Unassembled WGS sequence"/>
</dbReference>
<evidence type="ECO:0000256" key="8">
    <source>
        <dbReference type="ARBA" id="ARBA00022759"/>
    </source>
</evidence>
<keyword evidence="8" id="KW-0255">Endonuclease</keyword>
<dbReference type="InterPro" id="IPR009027">
    <property type="entry name" value="Ribosomal_bL9/RNase_H1_N"/>
</dbReference>
<accession>A0A428ND09</accession>
<evidence type="ECO:0000256" key="7">
    <source>
        <dbReference type="ARBA" id="ARBA00022723"/>
    </source>
</evidence>
<evidence type="ECO:0000256" key="1">
    <source>
        <dbReference type="ARBA" id="ARBA00001946"/>
    </source>
</evidence>
<dbReference type="FunFam" id="3.40.970.10:FF:000002">
    <property type="entry name" value="Ribonuclease H"/>
    <property type="match status" value="1"/>
</dbReference>
<dbReference type="GO" id="GO:0046872">
    <property type="term" value="F:metal ion binding"/>
    <property type="evidence" value="ECO:0007669"/>
    <property type="project" value="UniProtKB-KW"/>
</dbReference>